<comment type="subcellular location">
    <subcellularLocation>
        <location evidence="2">Cell membrane</location>
        <topology evidence="2">Multi-pass membrane protein</topology>
    </subcellularLocation>
</comment>
<name>A0A372L6L5_9BACI</name>
<comment type="caution">
    <text evidence="3">The sequence shown here is derived from an EMBL/GenBank/DDBJ whole genome shotgun (WGS) entry which is preliminary data.</text>
</comment>
<evidence type="ECO:0000313" key="4">
    <source>
        <dbReference type="Proteomes" id="UP000262939"/>
    </source>
</evidence>
<proteinExistence type="inferred from homology"/>
<gene>
    <name evidence="3" type="ORF">D0466_20390</name>
</gene>
<comment type="function">
    <text evidence="2">NDH-1 shuttles electrons from NADH, via FMN and iron-sulfur (Fe-S) centers, to quinones in the respiratory chain. Couples the redox reaction to proton translocation (for every two electrons transferred, four hydrogen ions are translocated across the cytoplasmic membrane), and thus conserves the redox energy in a proton gradient.</text>
</comment>
<evidence type="ECO:0000256" key="2">
    <source>
        <dbReference type="RuleBase" id="RU004429"/>
    </source>
</evidence>
<keyword evidence="3" id="KW-0560">Oxidoreductase</keyword>
<comment type="catalytic activity">
    <reaction evidence="2">
        <text>a quinone + NADH + 5 H(+)(in) = a quinol + NAD(+) + 4 H(+)(out)</text>
        <dbReference type="Rhea" id="RHEA:57888"/>
        <dbReference type="ChEBI" id="CHEBI:15378"/>
        <dbReference type="ChEBI" id="CHEBI:24646"/>
        <dbReference type="ChEBI" id="CHEBI:57540"/>
        <dbReference type="ChEBI" id="CHEBI:57945"/>
        <dbReference type="ChEBI" id="CHEBI:132124"/>
    </reaction>
</comment>
<dbReference type="GO" id="GO:0048038">
    <property type="term" value="F:quinone binding"/>
    <property type="evidence" value="ECO:0007669"/>
    <property type="project" value="UniProtKB-UniRule"/>
</dbReference>
<dbReference type="InterPro" id="IPR042106">
    <property type="entry name" value="Nuo/plastoQ_OxRdtase_6_NuoJ"/>
</dbReference>
<evidence type="ECO:0000313" key="3">
    <source>
        <dbReference type="EMBL" id="RFU60716.1"/>
    </source>
</evidence>
<accession>A0A372L6L5</accession>
<keyword evidence="4" id="KW-1185">Reference proteome</keyword>
<organism evidence="3 4">
    <name type="scientific">Peribacillus glennii</name>
    <dbReference type="NCBI Taxonomy" id="2303991"/>
    <lineage>
        <taxon>Bacteria</taxon>
        <taxon>Bacillati</taxon>
        <taxon>Bacillota</taxon>
        <taxon>Bacilli</taxon>
        <taxon>Bacillales</taxon>
        <taxon>Bacillaceae</taxon>
        <taxon>Peribacillus</taxon>
    </lineage>
</organism>
<feature type="transmembrane region" description="Helical" evidence="2">
    <location>
        <begin position="34"/>
        <end position="51"/>
    </location>
</feature>
<dbReference type="InterPro" id="IPR001457">
    <property type="entry name" value="NADH_UbQ/plastoQ_OxRdtase_su6"/>
</dbReference>
<keyword evidence="2" id="KW-0472">Membrane</keyword>
<dbReference type="GO" id="GO:0008137">
    <property type="term" value="F:NADH dehydrogenase (ubiquinone) activity"/>
    <property type="evidence" value="ECO:0007669"/>
    <property type="project" value="UniProtKB-UniRule"/>
</dbReference>
<dbReference type="EC" id="7.1.1.-" evidence="2"/>
<comment type="similarity">
    <text evidence="1 2">Belongs to the complex I subunit 6 family.</text>
</comment>
<dbReference type="Gene3D" id="1.20.120.1200">
    <property type="entry name" value="NADH-ubiquinone/plastoquinone oxidoreductase chain 6, subunit NuoJ"/>
    <property type="match status" value="1"/>
</dbReference>
<dbReference type="GO" id="GO:0016491">
    <property type="term" value="F:oxidoreductase activity"/>
    <property type="evidence" value="ECO:0007669"/>
    <property type="project" value="UniProtKB-KW"/>
</dbReference>
<dbReference type="RefSeq" id="WP_117324353.1">
    <property type="nucleotide sequence ID" value="NZ_QVTD01000022.1"/>
</dbReference>
<feature type="transmembrane region" description="Helical" evidence="2">
    <location>
        <begin position="141"/>
        <end position="162"/>
    </location>
</feature>
<dbReference type="Proteomes" id="UP000262939">
    <property type="component" value="Unassembled WGS sequence"/>
</dbReference>
<keyword evidence="2" id="KW-1003">Cell membrane</keyword>
<feature type="transmembrane region" description="Helical" evidence="2">
    <location>
        <begin position="6"/>
        <end position="27"/>
    </location>
</feature>
<feature type="transmembrane region" description="Helical" evidence="2">
    <location>
        <begin position="91"/>
        <end position="112"/>
    </location>
</feature>
<dbReference type="GO" id="GO:0005886">
    <property type="term" value="C:plasma membrane"/>
    <property type="evidence" value="ECO:0007669"/>
    <property type="project" value="UniProtKB-SubCell"/>
</dbReference>
<dbReference type="PANTHER" id="PTHR33269:SF17">
    <property type="entry name" value="NADH-UBIQUINONE OXIDOREDUCTASE CHAIN 6"/>
    <property type="match status" value="1"/>
</dbReference>
<keyword evidence="2" id="KW-0520">NAD</keyword>
<dbReference type="Pfam" id="PF00499">
    <property type="entry name" value="Oxidored_q3"/>
    <property type="match status" value="1"/>
</dbReference>
<keyword evidence="2" id="KW-0874">Quinone</keyword>
<dbReference type="EMBL" id="QVTD01000022">
    <property type="protein sequence ID" value="RFU60716.1"/>
    <property type="molecule type" value="Genomic_DNA"/>
</dbReference>
<dbReference type="OrthoDB" id="9814997at2"/>
<protein>
    <recommendedName>
        <fullName evidence="2">NADH-quinone oxidoreductase subunit J</fullName>
        <ecNumber evidence="2">7.1.1.-</ecNumber>
    </recommendedName>
</protein>
<dbReference type="AlphaFoldDB" id="A0A372L6L5"/>
<keyword evidence="2" id="KW-1133">Transmembrane helix</keyword>
<dbReference type="PANTHER" id="PTHR33269">
    <property type="entry name" value="NADH-UBIQUINONE OXIDOREDUCTASE CHAIN 6"/>
    <property type="match status" value="1"/>
</dbReference>
<sequence length="173" mass="18913">MSLSGEFIAFISLSLVAIIGGVLLLNLTKVVHMLVALVFSFISIAGIYVLLSAEFVAFVQILIYSGAVTIIMLFGIMLTRHDDKHEPKGNFWRKLFLLLGIAGFGLAVYLGIYNLDIPAKPTTLHVSNTEQIGVELYSKHIIPFEITSVILLVALVGAIILAKKDDQEEGDRP</sequence>
<feature type="transmembrane region" description="Helical" evidence="2">
    <location>
        <begin position="57"/>
        <end position="79"/>
    </location>
</feature>
<reference evidence="3 4" key="1">
    <citation type="submission" date="2018-08" db="EMBL/GenBank/DDBJ databases">
        <title>Bacillus chawlae sp. nov., Bacillus glennii sp. nov., and Bacillus saganii sp. nov. Isolated from the Vehicle Assembly Building at Kennedy Space Center where the Viking Spacecraft were Assembled.</title>
        <authorList>
            <person name="Seuylemezian A."/>
            <person name="Vaishampayan P."/>
        </authorList>
    </citation>
    <scope>NUCLEOTIDE SEQUENCE [LARGE SCALE GENOMIC DNA]</scope>
    <source>
        <strain evidence="3 4">V44-8</strain>
    </source>
</reference>
<dbReference type="NCBIfam" id="NF005168">
    <property type="entry name" value="PRK06638.2-3"/>
    <property type="match status" value="1"/>
</dbReference>
<keyword evidence="2" id="KW-0812">Transmembrane</keyword>
<evidence type="ECO:0000256" key="1">
    <source>
        <dbReference type="ARBA" id="ARBA00005698"/>
    </source>
</evidence>